<dbReference type="RefSeq" id="WP_280616932.1">
    <property type="nucleotide sequence ID" value="NZ_JAROYP010000006.1"/>
</dbReference>
<name>A0AAW6SSN2_9BACI</name>
<gene>
    <name evidence="2" type="ORF">P5X88_12930</name>
</gene>
<feature type="transmembrane region" description="Helical" evidence="1">
    <location>
        <begin position="52"/>
        <end position="75"/>
    </location>
</feature>
<sequence length="78" mass="9010">MKEVFAGIFVFIVGIVLLWAGIFYVNKKNYKEPDDGMNYLLKLTPLPKIINYWLAKFLILLAGFLLVFSCIYGVIQNF</sequence>
<evidence type="ECO:0000313" key="3">
    <source>
        <dbReference type="Proteomes" id="UP001159179"/>
    </source>
</evidence>
<protein>
    <submittedName>
        <fullName evidence="2">Uncharacterized protein</fullName>
    </submittedName>
</protein>
<comment type="caution">
    <text evidence="2">The sequence shown here is derived from an EMBL/GenBank/DDBJ whole genome shotgun (WGS) entry which is preliminary data.</text>
</comment>
<feature type="transmembrane region" description="Helical" evidence="1">
    <location>
        <begin position="6"/>
        <end position="25"/>
    </location>
</feature>
<keyword evidence="1" id="KW-0472">Membrane</keyword>
<dbReference type="Proteomes" id="UP001159179">
    <property type="component" value="Unassembled WGS sequence"/>
</dbReference>
<organism evidence="2 3">
    <name type="scientific">Heyndrickxia oleronia</name>
    <dbReference type="NCBI Taxonomy" id="38875"/>
    <lineage>
        <taxon>Bacteria</taxon>
        <taxon>Bacillati</taxon>
        <taxon>Bacillota</taxon>
        <taxon>Bacilli</taxon>
        <taxon>Bacillales</taxon>
        <taxon>Bacillaceae</taxon>
        <taxon>Heyndrickxia</taxon>
    </lineage>
</organism>
<evidence type="ECO:0000256" key="1">
    <source>
        <dbReference type="SAM" id="Phobius"/>
    </source>
</evidence>
<dbReference type="EMBL" id="JAROYP010000006">
    <property type="protein sequence ID" value="MDH5161845.1"/>
    <property type="molecule type" value="Genomic_DNA"/>
</dbReference>
<keyword evidence="1" id="KW-0812">Transmembrane</keyword>
<proteinExistence type="predicted"/>
<reference evidence="2" key="1">
    <citation type="submission" date="2023-03" db="EMBL/GenBank/DDBJ databases">
        <title>Bacterial isolates from washroom surfaces on a university campus.</title>
        <authorList>
            <person name="Holman D.B."/>
            <person name="Gzyl K.E."/>
            <person name="Taheri A.E."/>
        </authorList>
    </citation>
    <scope>NUCLEOTIDE SEQUENCE</scope>
    <source>
        <strain evidence="2">RD03</strain>
    </source>
</reference>
<accession>A0AAW6SSN2</accession>
<dbReference type="AlphaFoldDB" id="A0AAW6SSN2"/>
<evidence type="ECO:0000313" key="2">
    <source>
        <dbReference type="EMBL" id="MDH5161845.1"/>
    </source>
</evidence>
<keyword evidence="1" id="KW-1133">Transmembrane helix</keyword>